<reference evidence="1 2" key="1">
    <citation type="journal article" date="2023" name="Commun. Biol.">
        <title>Reorganization of the ancestral sex-determining regions during the evolution of trioecy in Pleodorina starrii.</title>
        <authorList>
            <person name="Takahashi K."/>
            <person name="Suzuki S."/>
            <person name="Kawai-Toyooka H."/>
            <person name="Yamamoto K."/>
            <person name="Hamaji T."/>
            <person name="Ootsuki R."/>
            <person name="Yamaguchi H."/>
            <person name="Kawachi M."/>
            <person name="Higashiyama T."/>
            <person name="Nozaki H."/>
        </authorList>
    </citation>
    <scope>NUCLEOTIDE SEQUENCE [LARGE SCALE GENOMIC DNA]</scope>
    <source>
        <strain evidence="1 2">NIES-4479</strain>
    </source>
</reference>
<comment type="caution">
    <text evidence="1">The sequence shown here is derived from an EMBL/GenBank/DDBJ whole genome shotgun (WGS) entry which is preliminary data.</text>
</comment>
<proteinExistence type="predicted"/>
<evidence type="ECO:0000313" key="2">
    <source>
        <dbReference type="Proteomes" id="UP001165080"/>
    </source>
</evidence>
<evidence type="ECO:0000313" key="1">
    <source>
        <dbReference type="EMBL" id="GLC60482.1"/>
    </source>
</evidence>
<gene>
    <name evidence="1" type="primary">PLEST010806</name>
    <name evidence="1" type="ORF">PLESTB_001618700</name>
</gene>
<keyword evidence="2" id="KW-1185">Reference proteome</keyword>
<name>A0A9W6BY87_9CHLO</name>
<accession>A0A9W6BY87</accession>
<dbReference type="Proteomes" id="UP001165080">
    <property type="component" value="Unassembled WGS sequence"/>
</dbReference>
<protein>
    <submittedName>
        <fullName evidence="1">Uncharacterized protein</fullName>
    </submittedName>
</protein>
<dbReference type="AlphaFoldDB" id="A0A9W6BY87"/>
<dbReference type="EMBL" id="BRXU01000035">
    <property type="protein sequence ID" value="GLC60482.1"/>
    <property type="molecule type" value="Genomic_DNA"/>
</dbReference>
<sequence length="162" mass="17354">MYVNRSTFALYDSTWLVSSDTARLPPSPGSTDGAAATWLPYTWIDGGSSVILKDSNAVFINTTVLLSHSSLLSLESSSVKLHNSTLELWGSSSLVLNYDARVELYDGSKILFACGSTASRNLLNATPPLTGRDQDLLGWHLGDVDGTLGADGSSWQGSLTFY</sequence>
<organism evidence="1 2">
    <name type="scientific">Pleodorina starrii</name>
    <dbReference type="NCBI Taxonomy" id="330485"/>
    <lineage>
        <taxon>Eukaryota</taxon>
        <taxon>Viridiplantae</taxon>
        <taxon>Chlorophyta</taxon>
        <taxon>core chlorophytes</taxon>
        <taxon>Chlorophyceae</taxon>
        <taxon>CS clade</taxon>
        <taxon>Chlamydomonadales</taxon>
        <taxon>Volvocaceae</taxon>
        <taxon>Pleodorina</taxon>
    </lineage>
</organism>